<proteinExistence type="inferred from homology"/>
<dbReference type="GO" id="GO:0045053">
    <property type="term" value="P:protein retention in Golgi apparatus"/>
    <property type="evidence" value="ECO:0007669"/>
    <property type="project" value="TreeGrafter"/>
</dbReference>
<organism evidence="2 3">
    <name type="scientific">Austropuccinia psidii MF-1</name>
    <dbReference type="NCBI Taxonomy" id="1389203"/>
    <lineage>
        <taxon>Eukaryota</taxon>
        <taxon>Fungi</taxon>
        <taxon>Dikarya</taxon>
        <taxon>Basidiomycota</taxon>
        <taxon>Pucciniomycotina</taxon>
        <taxon>Pucciniomycetes</taxon>
        <taxon>Pucciniales</taxon>
        <taxon>Sphaerophragmiaceae</taxon>
        <taxon>Austropuccinia</taxon>
    </lineage>
</organism>
<keyword evidence="3" id="KW-1185">Reference proteome</keyword>
<reference evidence="2" key="1">
    <citation type="submission" date="2021-03" db="EMBL/GenBank/DDBJ databases">
        <title>Draft genome sequence of rust myrtle Austropuccinia psidii MF-1, a brazilian biotype.</title>
        <authorList>
            <person name="Quecine M.C."/>
            <person name="Pachon D.M.R."/>
            <person name="Bonatelli M.L."/>
            <person name="Correr F.H."/>
            <person name="Franceschini L.M."/>
            <person name="Leite T.F."/>
            <person name="Margarido G.R.A."/>
            <person name="Almeida C.A."/>
            <person name="Ferrarezi J.A."/>
            <person name="Labate C.A."/>
        </authorList>
    </citation>
    <scope>NUCLEOTIDE SEQUENCE</scope>
    <source>
        <strain evidence="2">MF-1</strain>
    </source>
</reference>
<comment type="caution">
    <text evidence="2">The sequence shown here is derived from an EMBL/GenBank/DDBJ whole genome shotgun (WGS) entry which is preliminary data.</text>
</comment>
<evidence type="ECO:0000256" key="1">
    <source>
        <dbReference type="ARBA" id="ARBA00006545"/>
    </source>
</evidence>
<dbReference type="AlphaFoldDB" id="A0A9Q3PJI2"/>
<dbReference type="EMBL" id="AVOT02073134">
    <property type="protein sequence ID" value="MBW0562762.1"/>
    <property type="molecule type" value="Genomic_DNA"/>
</dbReference>
<sequence>MISRSNNSDSEASTLPDHQYILKPVSGEEKLVLRKHPTKDLAKINYQLTLSELAFLIDADQYRDALSCLDLFHFYTRRREFLRFHLGDPSVTHQRAYKWTWDCFCQRRDDRKLYISLFKAAQLGTLALDSTELDDLEKRLSYQDIRY</sequence>
<dbReference type="OrthoDB" id="428159at2759"/>
<evidence type="ECO:0000313" key="2">
    <source>
        <dbReference type="EMBL" id="MBW0562762.1"/>
    </source>
</evidence>
<dbReference type="PANTHER" id="PTHR16166:SF93">
    <property type="entry name" value="INTERMEMBRANE LIPID TRANSFER PROTEIN VPS13"/>
    <property type="match status" value="1"/>
</dbReference>
<dbReference type="InterPro" id="IPR026847">
    <property type="entry name" value="VPS13"/>
</dbReference>
<comment type="similarity">
    <text evidence="1">Belongs to the VPS13 family.</text>
</comment>
<dbReference type="PANTHER" id="PTHR16166">
    <property type="entry name" value="VACUOLAR PROTEIN SORTING-ASSOCIATED PROTEIN VPS13"/>
    <property type="match status" value="1"/>
</dbReference>
<dbReference type="Proteomes" id="UP000765509">
    <property type="component" value="Unassembled WGS sequence"/>
</dbReference>
<dbReference type="GO" id="GO:0045324">
    <property type="term" value="P:late endosome to vacuole transport"/>
    <property type="evidence" value="ECO:0007669"/>
    <property type="project" value="TreeGrafter"/>
</dbReference>
<name>A0A9Q3PJI2_9BASI</name>
<evidence type="ECO:0000313" key="3">
    <source>
        <dbReference type="Proteomes" id="UP000765509"/>
    </source>
</evidence>
<protein>
    <submittedName>
        <fullName evidence="2">Uncharacterized protein</fullName>
    </submittedName>
</protein>
<dbReference type="GO" id="GO:0007005">
    <property type="term" value="P:mitochondrion organization"/>
    <property type="evidence" value="ECO:0007669"/>
    <property type="project" value="TreeGrafter"/>
</dbReference>
<dbReference type="GO" id="GO:0006623">
    <property type="term" value="P:protein targeting to vacuole"/>
    <property type="evidence" value="ECO:0007669"/>
    <property type="project" value="TreeGrafter"/>
</dbReference>
<gene>
    <name evidence="2" type="ORF">O181_102477</name>
</gene>
<accession>A0A9Q3PJI2</accession>